<protein>
    <recommendedName>
        <fullName evidence="3">Protein kinase domain-containing protein</fullName>
    </recommendedName>
</protein>
<dbReference type="InterPro" id="IPR051681">
    <property type="entry name" value="Ser/Thr_Kinases-Pseudokinases"/>
</dbReference>
<reference evidence="4 5" key="1">
    <citation type="submission" date="2019-07" db="EMBL/GenBank/DDBJ databases">
        <title>Genomics analysis of Aphanomyces spp. identifies a new class of oomycete effector associated with host adaptation.</title>
        <authorList>
            <person name="Gaulin E."/>
        </authorList>
    </citation>
    <scope>NUCLEOTIDE SEQUENCE [LARGE SCALE GENOMIC DNA]</scope>
    <source>
        <strain evidence="4 5">ATCC 201684</strain>
    </source>
</reference>
<evidence type="ECO:0000256" key="2">
    <source>
        <dbReference type="SAM" id="SignalP"/>
    </source>
</evidence>
<dbReference type="AlphaFoldDB" id="A0A6G0W9C6"/>
<dbReference type="Proteomes" id="UP000481153">
    <property type="component" value="Unassembled WGS sequence"/>
</dbReference>
<dbReference type="PANTHER" id="PTHR44329">
    <property type="entry name" value="SERINE/THREONINE-PROTEIN KINASE TNNI3K-RELATED"/>
    <property type="match status" value="1"/>
</dbReference>
<dbReference type="PROSITE" id="PS50011">
    <property type="entry name" value="PROTEIN_KINASE_DOM"/>
    <property type="match status" value="1"/>
</dbReference>
<dbReference type="PRINTS" id="PR00109">
    <property type="entry name" value="TYRKINASE"/>
</dbReference>
<dbReference type="SUPFAM" id="SSF56112">
    <property type="entry name" value="Protein kinase-like (PK-like)"/>
    <property type="match status" value="1"/>
</dbReference>
<dbReference type="Gene3D" id="3.30.200.20">
    <property type="entry name" value="Phosphorylase Kinase, domain 1"/>
    <property type="match status" value="1"/>
</dbReference>
<comment type="caution">
    <text evidence="4">The sequence shown here is derived from an EMBL/GenBank/DDBJ whole genome shotgun (WGS) entry which is preliminary data.</text>
</comment>
<keyword evidence="5" id="KW-1185">Reference proteome</keyword>
<accession>A0A6G0W9C6</accession>
<dbReference type="SUPFAM" id="SSF49695">
    <property type="entry name" value="gamma-Crystallin-like"/>
    <property type="match status" value="1"/>
</dbReference>
<dbReference type="Pfam" id="PF07714">
    <property type="entry name" value="PK_Tyr_Ser-Thr"/>
    <property type="match status" value="1"/>
</dbReference>
<dbReference type="SMART" id="SM00220">
    <property type="entry name" value="S_TKc"/>
    <property type="match status" value="1"/>
</dbReference>
<organism evidence="4 5">
    <name type="scientific">Aphanomyces euteiches</name>
    <dbReference type="NCBI Taxonomy" id="100861"/>
    <lineage>
        <taxon>Eukaryota</taxon>
        <taxon>Sar</taxon>
        <taxon>Stramenopiles</taxon>
        <taxon>Oomycota</taxon>
        <taxon>Saprolegniomycetes</taxon>
        <taxon>Saprolegniales</taxon>
        <taxon>Verrucalvaceae</taxon>
        <taxon>Aphanomyces</taxon>
    </lineage>
</organism>
<dbReference type="GO" id="GO:0004674">
    <property type="term" value="F:protein serine/threonine kinase activity"/>
    <property type="evidence" value="ECO:0007669"/>
    <property type="project" value="TreeGrafter"/>
</dbReference>
<dbReference type="PANTHER" id="PTHR44329:SF214">
    <property type="entry name" value="PROTEIN KINASE DOMAIN-CONTAINING PROTEIN"/>
    <property type="match status" value="1"/>
</dbReference>
<dbReference type="EMBL" id="VJMJ01000314">
    <property type="protein sequence ID" value="KAF0723128.1"/>
    <property type="molecule type" value="Genomic_DNA"/>
</dbReference>
<dbReference type="InterPro" id="IPR000719">
    <property type="entry name" value="Prot_kinase_dom"/>
</dbReference>
<dbReference type="VEuPathDB" id="FungiDB:AeMF1_003089"/>
<feature type="compositionally biased region" description="Low complexity" evidence="1">
    <location>
        <begin position="638"/>
        <end position="650"/>
    </location>
</feature>
<evidence type="ECO:0000313" key="5">
    <source>
        <dbReference type="Proteomes" id="UP000481153"/>
    </source>
</evidence>
<gene>
    <name evidence="4" type="ORF">Ae201684_017875</name>
</gene>
<dbReference type="InterPro" id="IPR011024">
    <property type="entry name" value="G_crystallin-like"/>
</dbReference>
<evidence type="ECO:0000313" key="4">
    <source>
        <dbReference type="EMBL" id="KAF0723128.1"/>
    </source>
</evidence>
<dbReference type="InterPro" id="IPR001245">
    <property type="entry name" value="Ser-Thr/Tyr_kinase_cat_dom"/>
</dbReference>
<dbReference type="Gene3D" id="2.60.20.10">
    <property type="entry name" value="Crystallins"/>
    <property type="match status" value="1"/>
</dbReference>
<proteinExistence type="predicted"/>
<dbReference type="PROSITE" id="PS00108">
    <property type="entry name" value="PROTEIN_KINASE_ST"/>
    <property type="match status" value="1"/>
</dbReference>
<feature type="region of interest" description="Disordered" evidence="1">
    <location>
        <begin position="607"/>
        <end position="713"/>
    </location>
</feature>
<keyword evidence="2" id="KW-0732">Signal</keyword>
<dbReference type="InterPro" id="IPR008271">
    <property type="entry name" value="Ser/Thr_kinase_AS"/>
</dbReference>
<evidence type="ECO:0000259" key="3">
    <source>
        <dbReference type="PROSITE" id="PS50011"/>
    </source>
</evidence>
<name>A0A6G0W9C6_9STRA</name>
<dbReference type="InterPro" id="IPR011009">
    <property type="entry name" value="Kinase-like_dom_sf"/>
</dbReference>
<sequence>MAATTMGLLVLCVLVLFAGPIAADVVDLVISTNSGRVTRSLSANESIERLEGTIAFMSVPPTLVLVTYSGSSFSGQLVFVSCTYTDNHRHALSTASTGSLVVLTYNETYALVRENNPTDVIVEYTQLMSPLTWFDRISVGQGVRILADMLPWMLTSMDIPSGADVDAYRHENFEGPAISWSKTSTSAFLKSFRTRWQNETMPEPKPLDHVTLYSGGYASNATLSMTAGQAVPTTSFLWQTFQFGFFGVEVPQGLVLLSYLQPSFDGPYTIFRRGFHSYPPQLIPSRLNSFLVLHETDPLPAQTPTNVPEVVCQMELDTISIPLGSSYPYIKPEFCSTLKIPPGLTVILFDRPWFLGGYSLWTQVDGEKLPWVWISRMRSLRVVKHEEAPPSMPYSVHDDDYVKSFVWKFASMMFKIGEAVPGVGEYEKRSKTPIAFTIPPGIVLVLCSDFNFEGSCMSYNRSVADDEELLATYKSYKVLRSNESSQDNLTSTDFVGCYPPANPYLSWTPIFLQANDTIDELIYPWDQNILRFTVPRGLVVVAFSGSHFQGECFAWMTDANDIGEWNRKIRSLMVLPASNWSGCELVRREDNMIHRRKPTAMAIAASSMPTITTPIPPSAPTPAAGFKPREIQPEARPTPSTSLSFESSNSTKDERSQFDKQVIISSSTHSDGNATSSWTTSAPPELTLSIPSSSRTETKQDASFSTTQAPSMSLQPASNGFDYLPLAIACCCGLALVAIFVTRCRLLRQSKALKTPHDFSSISWRDLDLWRLDIPPLPLTHRLATGATGLIYLSKLNGQSVAIKTLADPTSTNIQAFVDEIMYATQLQNPFIVSLIGVAWTTATDLQCVMEYMNLGDLRSYLSSVKSIAWESKVACALSVAEGLFYLHVQQCIHRDVKSRNILLDSVKGAKLGDFGVSKEVIYGDTMTAAVGTLRWMAPEMMLFQPYSSAVDIFSFGVVLSEMSTHEMPYADLVDSSGQSLSEEAIAGCVIHDKLRPSFGKCPPWFKTLGLKCMSEVPQDRPTAVQLIFELKSQLQQLRRRGLSESRSDTHRVEMRNT</sequence>
<feature type="domain" description="Protein kinase" evidence="3">
    <location>
        <begin position="777"/>
        <end position="1035"/>
    </location>
</feature>
<dbReference type="GO" id="GO:0005524">
    <property type="term" value="F:ATP binding"/>
    <property type="evidence" value="ECO:0007669"/>
    <property type="project" value="InterPro"/>
</dbReference>
<evidence type="ECO:0000256" key="1">
    <source>
        <dbReference type="SAM" id="MobiDB-lite"/>
    </source>
</evidence>
<feature type="chain" id="PRO_5026283559" description="Protein kinase domain-containing protein" evidence="2">
    <location>
        <begin position="24"/>
        <end position="1058"/>
    </location>
</feature>
<feature type="compositionally biased region" description="Polar residues" evidence="1">
    <location>
        <begin position="663"/>
        <end position="682"/>
    </location>
</feature>
<dbReference type="Gene3D" id="1.10.510.10">
    <property type="entry name" value="Transferase(Phosphotransferase) domain 1"/>
    <property type="match status" value="1"/>
</dbReference>
<feature type="compositionally biased region" description="Polar residues" evidence="1">
    <location>
        <begin position="689"/>
        <end position="713"/>
    </location>
</feature>
<feature type="signal peptide" evidence="2">
    <location>
        <begin position="1"/>
        <end position="23"/>
    </location>
</feature>